<keyword evidence="2" id="KW-0511">Multifunctional enzyme</keyword>
<dbReference type="GO" id="GO:0004312">
    <property type="term" value="F:fatty acid synthase activity"/>
    <property type="evidence" value="ECO:0007669"/>
    <property type="project" value="TreeGrafter"/>
</dbReference>
<proteinExistence type="predicted"/>
<evidence type="ECO:0000256" key="3">
    <source>
        <dbReference type="PROSITE-ProRule" id="PRU01363"/>
    </source>
</evidence>
<dbReference type="PROSITE" id="PS52019">
    <property type="entry name" value="PKS_MFAS_DH"/>
    <property type="match status" value="1"/>
</dbReference>
<protein>
    <recommendedName>
        <fullName evidence="5">PKS/mFAS DH domain-containing protein</fullName>
    </recommendedName>
</protein>
<dbReference type="InterPro" id="IPR042104">
    <property type="entry name" value="PKS_dehydratase_sf"/>
</dbReference>
<evidence type="ECO:0000259" key="5">
    <source>
        <dbReference type="PROSITE" id="PS52019"/>
    </source>
</evidence>
<sequence>ADAAPVADWPEQWPPQDAEPLPVEDLYTRLADIGYDYGPLFHGVEAIWRDGDETYAEVTLPEGHEGFGIHPALFDSALQSGVILLTETASGTHLMPFSWNGVQLDRTGATRLRVRSTMTGGTSLRLDAVDPDGTPVVSARSLIVRPV</sequence>
<feature type="domain" description="PKS/mFAS DH" evidence="5">
    <location>
        <begin position="1"/>
        <end position="147"/>
    </location>
</feature>
<evidence type="ECO:0000313" key="6">
    <source>
        <dbReference type="EMBL" id="KJS57698.1"/>
    </source>
</evidence>
<feature type="non-terminal residue" evidence="6">
    <location>
        <position position="1"/>
    </location>
</feature>
<keyword evidence="7" id="KW-1185">Reference proteome</keyword>
<dbReference type="RefSeq" id="WP_045706243.1">
    <property type="nucleotide sequence ID" value="NZ_JZKH01000333.1"/>
</dbReference>
<dbReference type="Gene3D" id="3.10.129.110">
    <property type="entry name" value="Polyketide synthase dehydratase"/>
    <property type="match status" value="1"/>
</dbReference>
<comment type="caution">
    <text evidence="6">The sequence shown here is derived from an EMBL/GenBank/DDBJ whole genome shotgun (WGS) entry which is preliminary data.</text>
</comment>
<evidence type="ECO:0000256" key="4">
    <source>
        <dbReference type="SAM" id="MobiDB-lite"/>
    </source>
</evidence>
<dbReference type="Pfam" id="PF14765">
    <property type="entry name" value="PS-DH"/>
    <property type="match status" value="1"/>
</dbReference>
<evidence type="ECO:0000256" key="1">
    <source>
        <dbReference type="ARBA" id="ARBA00022679"/>
    </source>
</evidence>
<dbReference type="PANTHER" id="PTHR43775">
    <property type="entry name" value="FATTY ACID SYNTHASE"/>
    <property type="match status" value="1"/>
</dbReference>
<dbReference type="InterPro" id="IPR049900">
    <property type="entry name" value="PKS_mFAS_DH"/>
</dbReference>
<dbReference type="PANTHER" id="PTHR43775:SF51">
    <property type="entry name" value="INACTIVE PHENOLPHTHIOCEROL SYNTHESIS POLYKETIDE SYNTHASE TYPE I PKS1-RELATED"/>
    <property type="match status" value="1"/>
</dbReference>
<dbReference type="InterPro" id="IPR049551">
    <property type="entry name" value="PKS_DH_C"/>
</dbReference>
<gene>
    <name evidence="6" type="ORF">VM95_38075</name>
</gene>
<evidence type="ECO:0000313" key="7">
    <source>
        <dbReference type="Proteomes" id="UP000033699"/>
    </source>
</evidence>
<comment type="caution">
    <text evidence="3">Lacks conserved residue(s) required for the propagation of feature annotation.</text>
</comment>
<feature type="region of interest" description="Disordered" evidence="4">
    <location>
        <begin position="1"/>
        <end position="20"/>
    </location>
</feature>
<dbReference type="EMBL" id="JZKH01000333">
    <property type="protein sequence ID" value="KJS57698.1"/>
    <property type="molecule type" value="Genomic_DNA"/>
</dbReference>
<dbReference type="AlphaFoldDB" id="A0A0F2T3C0"/>
<keyword evidence="1" id="KW-0808">Transferase</keyword>
<reference evidence="6 7" key="1">
    <citation type="submission" date="2015-02" db="EMBL/GenBank/DDBJ databases">
        <authorList>
            <person name="Ju K.-S."/>
            <person name="Doroghazi J.R."/>
            <person name="Metcalf W."/>
        </authorList>
    </citation>
    <scope>NUCLEOTIDE SEQUENCE [LARGE SCALE GENOMIC DNA]</scope>
    <source>
        <strain evidence="6 7">ATCC 31215</strain>
    </source>
</reference>
<dbReference type="GO" id="GO:0006633">
    <property type="term" value="P:fatty acid biosynthetic process"/>
    <property type="evidence" value="ECO:0007669"/>
    <property type="project" value="TreeGrafter"/>
</dbReference>
<feature type="region of interest" description="C-terminal hotdog fold" evidence="3">
    <location>
        <begin position="18"/>
        <end position="147"/>
    </location>
</feature>
<dbReference type="Proteomes" id="UP000033699">
    <property type="component" value="Unassembled WGS sequence"/>
</dbReference>
<accession>A0A0F2T3C0</accession>
<organism evidence="6 7">
    <name type="scientific">Streptomyces rubellomurinus (strain ATCC 31215)</name>
    <dbReference type="NCBI Taxonomy" id="359131"/>
    <lineage>
        <taxon>Bacteria</taxon>
        <taxon>Bacillati</taxon>
        <taxon>Actinomycetota</taxon>
        <taxon>Actinomycetes</taxon>
        <taxon>Kitasatosporales</taxon>
        <taxon>Streptomycetaceae</taxon>
        <taxon>Streptomyces</taxon>
    </lineage>
</organism>
<dbReference type="InterPro" id="IPR050091">
    <property type="entry name" value="PKS_NRPS_Biosynth_Enz"/>
</dbReference>
<feature type="region of interest" description="N-terminal hotdog fold" evidence="3">
    <location>
        <position position="1"/>
    </location>
</feature>
<name>A0A0F2T3C0_STRR3</name>
<evidence type="ECO:0000256" key="2">
    <source>
        <dbReference type="ARBA" id="ARBA00023268"/>
    </source>
</evidence>
<feature type="non-terminal residue" evidence="6">
    <location>
        <position position="147"/>
    </location>
</feature>